<comment type="catalytic activity">
    <reaction evidence="11 12">
        <text>adenosine(37) in tRNA + dimethylallyl diphosphate = N(6)-dimethylallyladenosine(37) in tRNA + diphosphate</text>
        <dbReference type="Rhea" id="RHEA:26482"/>
        <dbReference type="Rhea" id="RHEA-COMP:10162"/>
        <dbReference type="Rhea" id="RHEA-COMP:10375"/>
        <dbReference type="ChEBI" id="CHEBI:33019"/>
        <dbReference type="ChEBI" id="CHEBI:57623"/>
        <dbReference type="ChEBI" id="CHEBI:74411"/>
        <dbReference type="ChEBI" id="CHEBI:74415"/>
        <dbReference type="EC" id="2.5.1.75"/>
    </reaction>
</comment>
<evidence type="ECO:0000256" key="11">
    <source>
        <dbReference type="ARBA" id="ARBA00049563"/>
    </source>
</evidence>
<dbReference type="GO" id="GO:0006400">
    <property type="term" value="P:tRNA modification"/>
    <property type="evidence" value="ECO:0007669"/>
    <property type="project" value="TreeGrafter"/>
</dbReference>
<comment type="function">
    <text evidence="2 13">Catalyzes the transfer of a dimethylallyl group onto the adenine at position 37 in tRNAs that read codons beginning with uridine, leading to the formation of N6-(dimethylallyl)adenosine (i(6)A).</text>
</comment>
<evidence type="ECO:0000256" key="4">
    <source>
        <dbReference type="ARBA" id="ARBA00012665"/>
    </source>
</evidence>
<evidence type="ECO:0000256" key="5">
    <source>
        <dbReference type="ARBA" id="ARBA00017477"/>
    </source>
</evidence>
<evidence type="ECO:0000256" key="13">
    <source>
        <dbReference type="RuleBase" id="RU003784"/>
    </source>
</evidence>
<evidence type="ECO:0000256" key="12">
    <source>
        <dbReference type="RuleBase" id="RU003783"/>
    </source>
</evidence>
<dbReference type="SUPFAM" id="SSF52540">
    <property type="entry name" value="P-loop containing nucleoside triphosphate hydrolases"/>
    <property type="match status" value="1"/>
</dbReference>
<accession>A0A2M7Q8D3</accession>
<keyword evidence="9 14" id="KW-0067">ATP-binding</keyword>
<comment type="cofactor">
    <cofactor evidence="1">
        <name>Mg(2+)</name>
        <dbReference type="ChEBI" id="CHEBI:18420"/>
    </cofactor>
</comment>
<dbReference type="PANTHER" id="PTHR11088">
    <property type="entry name" value="TRNA DIMETHYLALLYLTRANSFERASE"/>
    <property type="match status" value="1"/>
</dbReference>
<evidence type="ECO:0000313" key="15">
    <source>
        <dbReference type="EMBL" id="PIY59678.1"/>
    </source>
</evidence>
<dbReference type="Proteomes" id="UP000230363">
    <property type="component" value="Unassembled WGS sequence"/>
</dbReference>
<sequence length="307" mass="35672">SIPYKLIVILGPTASGKSNLAVKIARKIDGEIISADSRQVYKGLNIGSGKITKKEMRGIPHYLLNVASPKRTFTVTQYQKLAKKTLINIIKRDKIPIICGGTGLYIDALIYDYQFPQVPPQPKLRKQLEKKSTEKLFEQLKKLDPRRATNIDKNNRRRLIRALEICISTGKPTPSLNDIRVNPLLSFGNPRQSASILKIGIKKSPEELKYLIKKRLIKRLNGIIKEVKNLHYNQKLSWQRLDDLGLEYRYVSRYLRGLINKKEMVESLEKEIYRYAKRQMTWFKKDEKIHWIDNDGEARKLTQQFLK</sequence>
<name>A0A2M7Q8D3_9BACT</name>
<dbReference type="InterPro" id="IPR027417">
    <property type="entry name" value="P-loop_NTPase"/>
</dbReference>
<evidence type="ECO:0000256" key="2">
    <source>
        <dbReference type="ARBA" id="ARBA00003213"/>
    </source>
</evidence>
<evidence type="ECO:0000313" key="16">
    <source>
        <dbReference type="Proteomes" id="UP000230363"/>
    </source>
</evidence>
<dbReference type="InterPro" id="IPR018022">
    <property type="entry name" value="IPT"/>
</dbReference>
<keyword evidence="6 14" id="KW-0808">Transferase</keyword>
<reference evidence="16" key="1">
    <citation type="submission" date="2017-09" db="EMBL/GenBank/DDBJ databases">
        <title>Depth-based differentiation of microbial function through sediment-hosted aquifers and enrichment of novel symbionts in the deep terrestrial subsurface.</title>
        <authorList>
            <person name="Probst A.J."/>
            <person name="Ladd B."/>
            <person name="Jarett J.K."/>
            <person name="Geller-Mcgrath D.E."/>
            <person name="Sieber C.M.K."/>
            <person name="Emerson J.B."/>
            <person name="Anantharaman K."/>
            <person name="Thomas B.C."/>
            <person name="Malmstrom R."/>
            <person name="Stieglmeier M."/>
            <person name="Klingl A."/>
            <person name="Woyke T."/>
            <person name="Ryan C.M."/>
            <person name="Banfield J.F."/>
        </authorList>
    </citation>
    <scope>NUCLEOTIDE SEQUENCE [LARGE SCALE GENOMIC DNA]</scope>
</reference>
<dbReference type="InterPro" id="IPR039657">
    <property type="entry name" value="Dimethylallyltransferase"/>
</dbReference>
<evidence type="ECO:0000256" key="6">
    <source>
        <dbReference type="ARBA" id="ARBA00022679"/>
    </source>
</evidence>
<evidence type="ECO:0000256" key="1">
    <source>
        <dbReference type="ARBA" id="ARBA00001946"/>
    </source>
</evidence>
<dbReference type="EMBL" id="PFKZ01000018">
    <property type="protein sequence ID" value="PIY59678.1"/>
    <property type="molecule type" value="Genomic_DNA"/>
</dbReference>
<dbReference type="Pfam" id="PF01715">
    <property type="entry name" value="IPPT"/>
    <property type="match status" value="1"/>
</dbReference>
<feature type="non-terminal residue" evidence="15">
    <location>
        <position position="1"/>
    </location>
</feature>
<keyword evidence="7 12" id="KW-0819">tRNA processing</keyword>
<proteinExistence type="inferred from homology"/>
<organism evidence="15 16">
    <name type="scientific">Candidatus Wolfebacteria bacterium CG_4_10_14_0_8_um_filter_37_11</name>
    <dbReference type="NCBI Taxonomy" id="1975062"/>
    <lineage>
        <taxon>Bacteria</taxon>
        <taxon>Candidatus Wolfeibacteriota</taxon>
    </lineage>
</organism>
<keyword evidence="10" id="KW-0460">Magnesium</keyword>
<dbReference type="PANTHER" id="PTHR11088:SF60">
    <property type="entry name" value="TRNA DIMETHYLALLYLTRANSFERASE"/>
    <property type="match status" value="1"/>
</dbReference>
<evidence type="ECO:0000256" key="10">
    <source>
        <dbReference type="ARBA" id="ARBA00022842"/>
    </source>
</evidence>
<evidence type="ECO:0000256" key="8">
    <source>
        <dbReference type="ARBA" id="ARBA00022741"/>
    </source>
</evidence>
<dbReference type="EC" id="2.5.1.75" evidence="4 12"/>
<evidence type="ECO:0000256" key="14">
    <source>
        <dbReference type="RuleBase" id="RU003785"/>
    </source>
</evidence>
<dbReference type="NCBIfam" id="TIGR00174">
    <property type="entry name" value="miaA"/>
    <property type="match status" value="1"/>
</dbReference>
<comment type="similarity">
    <text evidence="3 14">Belongs to the IPP transferase family.</text>
</comment>
<dbReference type="GO" id="GO:0052381">
    <property type="term" value="F:tRNA dimethylallyltransferase activity"/>
    <property type="evidence" value="ECO:0007669"/>
    <property type="project" value="UniProtKB-EC"/>
</dbReference>
<evidence type="ECO:0000256" key="9">
    <source>
        <dbReference type="ARBA" id="ARBA00022840"/>
    </source>
</evidence>
<dbReference type="HAMAP" id="MF_00185">
    <property type="entry name" value="IPP_trans"/>
    <property type="match status" value="1"/>
</dbReference>
<dbReference type="GO" id="GO:0005524">
    <property type="term" value="F:ATP binding"/>
    <property type="evidence" value="ECO:0007669"/>
    <property type="project" value="UniProtKB-KW"/>
</dbReference>
<dbReference type="Gene3D" id="3.40.50.300">
    <property type="entry name" value="P-loop containing nucleotide triphosphate hydrolases"/>
    <property type="match status" value="1"/>
</dbReference>
<protein>
    <recommendedName>
        <fullName evidence="5 12">tRNA dimethylallyltransferase</fullName>
        <ecNumber evidence="4 12">2.5.1.75</ecNumber>
    </recommendedName>
</protein>
<keyword evidence="8 14" id="KW-0547">Nucleotide-binding</keyword>
<dbReference type="AlphaFoldDB" id="A0A2M7Q8D3"/>
<evidence type="ECO:0000256" key="7">
    <source>
        <dbReference type="ARBA" id="ARBA00022694"/>
    </source>
</evidence>
<comment type="caution">
    <text evidence="15">The sequence shown here is derived from an EMBL/GenBank/DDBJ whole genome shotgun (WGS) entry which is preliminary data.</text>
</comment>
<evidence type="ECO:0000256" key="3">
    <source>
        <dbReference type="ARBA" id="ARBA00005842"/>
    </source>
</evidence>
<gene>
    <name evidence="15" type="ORF">COY96_00530</name>
</gene>
<dbReference type="Gene3D" id="1.10.20.140">
    <property type="match status" value="1"/>
</dbReference>